<dbReference type="Proteomes" id="UP000322225">
    <property type="component" value="Chromosome 6"/>
</dbReference>
<evidence type="ECO:0000313" key="13">
    <source>
        <dbReference type="Proteomes" id="UP000322225"/>
    </source>
</evidence>
<dbReference type="FunFam" id="3.30.160.60:FF:000125">
    <property type="entry name" value="Putative zinc finger protein 143"/>
    <property type="match status" value="2"/>
</dbReference>
<dbReference type="GO" id="GO:0031519">
    <property type="term" value="C:PcG protein complex"/>
    <property type="evidence" value="ECO:0007669"/>
    <property type="project" value="TreeGrafter"/>
</dbReference>
<feature type="compositionally biased region" description="Polar residues" evidence="11">
    <location>
        <begin position="334"/>
        <end position="372"/>
    </location>
</feature>
<sequence length="906" mass="97343">MPINDIPMSYDRNQPNLSLSPVSPNDTPCPPRYPFPPRPPNRPLPSPLPVSSPPNLHTALALFDELSSDSPAPSLLVELSSTPTSSTSTVVDEQLVNDHNHVGIGYVPGARPYECNFGSCDKAFARKSDLARHYKIHTNDRAFVCQHRGCGKSFIQRSALTVHIRVHTGERPHHCETCGKSFADSSSLARHRRTHTGKRPYICDAPACNKPFARRNTLLKHFKRQHPGLAPPSTSSSRPSIHGPVNGSRASSGSSLFSGSTATSNGQYLATPLTTVPPHGFAASHPPESAAYPFSGGLPGSIFGGGNGSNPQYIFSGPGGTGPFKQYFPQGAQSQLTPISTTGPRFTTNGISPFNSVGHQTPTTPGGYSETTAGGKHQKDQQSSESNPNPSVANSHSQGIGAAQYPDSLSASGYSGYPLSRYPSDNSSVTSADKHTMGNGTRSFSTPTSNIASRFQQYLPGAYGSVGGGFHASQLSMPHPTNGQPHLLPSYYQQYQMPQLRYPQGTVRPQPPRSPLGSPTDEEQDEPLVSLHDAPLPPTFNIQAPNGASVNAPLSAIEGSQHSTRIPGGHSQFIYSHQPLGRLHSAPPTLHRFNSLPTVPTVKSNSWNQAQLISSDSALPAKTEEDYEALENEMISREASVGREDQVTPATDSGKKTPENHNGEASQQWSESMPYPDRTGGTENRKTPFSSGASTSSTSSTLVASSTNTAPSSNVLPPISVFAQNNHPMALTPINTNGFYPTPLTPANGWMQDHFKPHAWMSSPLMVYGQRNYGTPQLVQYPREDQENDSTAQDITLTTPPKMVTDRKESQSISAVGLGIANVHFDNRHSDIVADHKSDEDAVHTPRGSVEGEEELESEDEDEPMPEDDSDDEYVLGRRSTKKAKKGGRGRGGVRGKARGRRSAVC</sequence>
<feature type="region of interest" description="Disordered" evidence="11">
    <location>
        <begin position="503"/>
        <end position="527"/>
    </location>
</feature>
<feature type="compositionally biased region" description="Low complexity" evidence="11">
    <location>
        <begin position="247"/>
        <end position="263"/>
    </location>
</feature>
<reference evidence="12" key="1">
    <citation type="submission" date="2017-08" db="EMBL/GenBank/DDBJ databases">
        <authorList>
            <person name="Cuomo C."/>
            <person name="Billmyre B."/>
            <person name="Heitman J."/>
        </authorList>
    </citation>
    <scope>NUCLEOTIDE SEQUENCE</scope>
    <source>
        <strain evidence="12">CBS 12478</strain>
    </source>
</reference>
<keyword evidence="9" id="KW-0804">Transcription</keyword>
<keyword evidence="3" id="KW-0479">Metal-binding</keyword>
<feature type="compositionally biased region" description="Basic and acidic residues" evidence="11">
    <location>
        <begin position="653"/>
        <end position="662"/>
    </location>
</feature>
<keyword evidence="8" id="KW-0238">DNA-binding</keyword>
<dbReference type="GeneID" id="43585857"/>
<reference evidence="12" key="2">
    <citation type="submission" date="2024-01" db="EMBL/GenBank/DDBJ databases">
        <title>Comparative genomics of Cryptococcus and Kwoniella reveals pathogenesis evolution and contrasting modes of karyotype evolution via chromosome fusion or intercentromeric recombination.</title>
        <authorList>
            <person name="Coelho M.A."/>
            <person name="David-Palma M."/>
            <person name="Shea T."/>
            <person name="Bowers K."/>
            <person name="McGinley-Smith S."/>
            <person name="Mohammad A.W."/>
            <person name="Gnirke A."/>
            <person name="Yurkov A.M."/>
            <person name="Nowrousian M."/>
            <person name="Sun S."/>
            <person name="Cuomo C.A."/>
            <person name="Heitman J."/>
        </authorList>
    </citation>
    <scope>NUCLEOTIDE SEQUENCE</scope>
    <source>
        <strain evidence="12">CBS 12478</strain>
    </source>
</reference>
<comment type="subcellular location">
    <subcellularLocation>
        <location evidence="1">Nucleus</location>
    </subcellularLocation>
</comment>
<dbReference type="OrthoDB" id="654211at2759"/>
<evidence type="ECO:0000256" key="10">
    <source>
        <dbReference type="ARBA" id="ARBA00023242"/>
    </source>
</evidence>
<feature type="compositionally biased region" description="Pro residues" evidence="11">
    <location>
        <begin position="27"/>
        <end position="51"/>
    </location>
</feature>
<evidence type="ECO:0000256" key="1">
    <source>
        <dbReference type="ARBA" id="ARBA00004123"/>
    </source>
</evidence>
<feature type="region of interest" description="Disordered" evidence="11">
    <location>
        <begin position="1"/>
        <end position="51"/>
    </location>
</feature>
<feature type="compositionally biased region" description="Polar residues" evidence="11">
    <location>
        <begin position="11"/>
        <end position="26"/>
    </location>
</feature>
<evidence type="ECO:0000256" key="9">
    <source>
        <dbReference type="ARBA" id="ARBA00023163"/>
    </source>
</evidence>
<evidence type="ECO:0000256" key="2">
    <source>
        <dbReference type="ARBA" id="ARBA00006991"/>
    </source>
</evidence>
<name>A0A5M6C7D6_9TREE</name>
<dbReference type="Pfam" id="PF00096">
    <property type="entry name" value="zf-C2H2"/>
    <property type="match status" value="3"/>
</dbReference>
<feature type="region of interest" description="Disordered" evidence="11">
    <location>
        <begin position="833"/>
        <end position="906"/>
    </location>
</feature>
<dbReference type="PANTHER" id="PTHR14003:SF22">
    <property type="entry name" value="FINGER DOMAIN PROTEIN, PUTATIVE (AFU_ORTHOLOGUE AFUA_4G11480)-RELATED"/>
    <property type="match status" value="1"/>
</dbReference>
<dbReference type="GO" id="GO:0000978">
    <property type="term" value="F:RNA polymerase II cis-regulatory region sequence-specific DNA binding"/>
    <property type="evidence" value="ECO:0007669"/>
    <property type="project" value="TreeGrafter"/>
</dbReference>
<feature type="region of interest" description="Disordered" evidence="11">
    <location>
        <begin position="423"/>
        <end position="448"/>
    </location>
</feature>
<feature type="compositionally biased region" description="Acidic residues" evidence="11">
    <location>
        <begin position="851"/>
        <end position="874"/>
    </location>
</feature>
<comment type="similarity">
    <text evidence="2">Belongs to the krueppel C2H2-type zinc-finger protein family.</text>
</comment>
<dbReference type="InterPro" id="IPR036236">
    <property type="entry name" value="Znf_C2H2_sf"/>
</dbReference>
<evidence type="ECO:0000256" key="11">
    <source>
        <dbReference type="SAM" id="MobiDB-lite"/>
    </source>
</evidence>
<dbReference type="EMBL" id="CP144056">
    <property type="protein sequence ID" value="WWD19290.1"/>
    <property type="molecule type" value="Genomic_DNA"/>
</dbReference>
<dbReference type="PANTHER" id="PTHR14003">
    <property type="entry name" value="TRANSCRIPTIONAL REPRESSOR PROTEIN YY"/>
    <property type="match status" value="1"/>
</dbReference>
<evidence type="ECO:0000256" key="6">
    <source>
        <dbReference type="ARBA" id="ARBA00022833"/>
    </source>
</evidence>
<feature type="compositionally biased region" description="Polar residues" evidence="11">
    <location>
        <begin position="383"/>
        <end position="398"/>
    </location>
</feature>
<evidence type="ECO:0000256" key="7">
    <source>
        <dbReference type="ARBA" id="ARBA00023015"/>
    </source>
</evidence>
<dbReference type="PROSITE" id="PS00028">
    <property type="entry name" value="ZINC_FINGER_C2H2_1"/>
    <property type="match status" value="4"/>
</dbReference>
<proteinExistence type="inferred from homology"/>
<keyword evidence="7" id="KW-0805">Transcription regulation</keyword>
<feature type="region of interest" description="Disordered" evidence="11">
    <location>
        <begin position="784"/>
        <end position="810"/>
    </location>
</feature>
<feature type="region of interest" description="Disordered" evidence="11">
    <location>
        <begin position="334"/>
        <end position="407"/>
    </location>
</feature>
<dbReference type="InterPro" id="IPR013087">
    <property type="entry name" value="Znf_C2H2_type"/>
</dbReference>
<accession>A0A5M6C7D6</accession>
<feature type="region of interest" description="Disordered" evidence="11">
    <location>
        <begin position="225"/>
        <end position="263"/>
    </location>
</feature>
<keyword evidence="4" id="KW-0677">Repeat</keyword>
<feature type="region of interest" description="Disordered" evidence="11">
    <location>
        <begin position="636"/>
        <end position="712"/>
    </location>
</feature>
<evidence type="ECO:0000313" key="12">
    <source>
        <dbReference type="EMBL" id="WWD19290.1"/>
    </source>
</evidence>
<feature type="compositionally biased region" description="Basic residues" evidence="11">
    <location>
        <begin position="879"/>
        <end position="906"/>
    </location>
</feature>
<keyword evidence="6" id="KW-0862">Zinc</keyword>
<dbReference type="KEGG" id="ksn:43585857"/>
<dbReference type="GO" id="GO:0008270">
    <property type="term" value="F:zinc ion binding"/>
    <property type="evidence" value="ECO:0007669"/>
    <property type="project" value="UniProtKB-KW"/>
</dbReference>
<keyword evidence="10" id="KW-0539">Nucleus</keyword>
<dbReference type="GO" id="GO:0000785">
    <property type="term" value="C:chromatin"/>
    <property type="evidence" value="ECO:0007669"/>
    <property type="project" value="TreeGrafter"/>
</dbReference>
<protein>
    <submittedName>
        <fullName evidence="12">Uncharacterized protein</fullName>
    </submittedName>
</protein>
<feature type="compositionally biased region" description="Low complexity" evidence="11">
    <location>
        <begin position="690"/>
        <end position="710"/>
    </location>
</feature>
<dbReference type="AlphaFoldDB" id="A0A5M6C7D6"/>
<evidence type="ECO:0000256" key="5">
    <source>
        <dbReference type="ARBA" id="ARBA00022771"/>
    </source>
</evidence>
<organism evidence="12 13">
    <name type="scientific">Kwoniella shandongensis</name>
    <dbReference type="NCBI Taxonomy" id="1734106"/>
    <lineage>
        <taxon>Eukaryota</taxon>
        <taxon>Fungi</taxon>
        <taxon>Dikarya</taxon>
        <taxon>Basidiomycota</taxon>
        <taxon>Agaricomycotina</taxon>
        <taxon>Tremellomycetes</taxon>
        <taxon>Tremellales</taxon>
        <taxon>Cryptococcaceae</taxon>
        <taxon>Kwoniella</taxon>
    </lineage>
</organism>
<gene>
    <name evidence="12" type="ORF">CI109_103748</name>
</gene>
<dbReference type="GO" id="GO:0000981">
    <property type="term" value="F:DNA-binding transcription factor activity, RNA polymerase II-specific"/>
    <property type="evidence" value="ECO:0007669"/>
    <property type="project" value="UniProtKB-ARBA"/>
</dbReference>
<evidence type="ECO:0000256" key="3">
    <source>
        <dbReference type="ARBA" id="ARBA00022723"/>
    </source>
</evidence>
<feature type="compositionally biased region" description="Basic and acidic residues" evidence="11">
    <location>
        <begin position="636"/>
        <end position="646"/>
    </location>
</feature>
<evidence type="ECO:0000256" key="8">
    <source>
        <dbReference type="ARBA" id="ARBA00023125"/>
    </source>
</evidence>
<keyword evidence="13" id="KW-1185">Reference proteome</keyword>
<dbReference type="PROSITE" id="PS50157">
    <property type="entry name" value="ZINC_FINGER_C2H2_2"/>
    <property type="match status" value="4"/>
</dbReference>
<keyword evidence="5" id="KW-0863">Zinc-finger</keyword>
<dbReference type="Gene3D" id="3.30.160.60">
    <property type="entry name" value="Classic Zinc Finger"/>
    <property type="match status" value="4"/>
</dbReference>
<feature type="compositionally biased region" description="Polar residues" evidence="11">
    <location>
        <begin position="438"/>
        <end position="448"/>
    </location>
</feature>
<dbReference type="SUPFAM" id="SSF57667">
    <property type="entry name" value="beta-beta-alpha zinc fingers"/>
    <property type="match status" value="2"/>
</dbReference>
<dbReference type="SMART" id="SM00355">
    <property type="entry name" value="ZnF_C2H2"/>
    <property type="match status" value="4"/>
</dbReference>
<dbReference type="RefSeq" id="XP_031863912.1">
    <property type="nucleotide sequence ID" value="XM_032001749.1"/>
</dbReference>
<feature type="compositionally biased region" description="Basic and acidic residues" evidence="11">
    <location>
        <begin position="833"/>
        <end position="844"/>
    </location>
</feature>
<dbReference type="GO" id="GO:0005667">
    <property type="term" value="C:transcription regulator complex"/>
    <property type="evidence" value="ECO:0007669"/>
    <property type="project" value="TreeGrafter"/>
</dbReference>
<evidence type="ECO:0000256" key="4">
    <source>
        <dbReference type="ARBA" id="ARBA00022737"/>
    </source>
</evidence>
<dbReference type="FunFam" id="3.30.160.60:FF:000931">
    <property type="entry name" value="zinc finger protein 697"/>
    <property type="match status" value="1"/>
</dbReference>
<feature type="compositionally biased region" description="Polar residues" evidence="11">
    <location>
        <begin position="789"/>
        <end position="799"/>
    </location>
</feature>